<dbReference type="Pfam" id="PF02037">
    <property type="entry name" value="SAP"/>
    <property type="match status" value="1"/>
</dbReference>
<dbReference type="PROSITE" id="PS50800">
    <property type="entry name" value="SAP"/>
    <property type="match status" value="1"/>
</dbReference>
<feature type="region of interest" description="Disordered" evidence="1">
    <location>
        <begin position="219"/>
        <end position="268"/>
    </location>
</feature>
<accession>A0AA38GA76</accession>
<dbReference type="EMBL" id="JAHRHJ020000004">
    <property type="protein sequence ID" value="KAH9317723.1"/>
    <property type="molecule type" value="Genomic_DNA"/>
</dbReference>
<evidence type="ECO:0000256" key="1">
    <source>
        <dbReference type="SAM" id="MobiDB-lite"/>
    </source>
</evidence>
<dbReference type="SUPFAM" id="SSF68906">
    <property type="entry name" value="SAP domain"/>
    <property type="match status" value="1"/>
</dbReference>
<feature type="domain" description="SAP" evidence="2">
    <location>
        <begin position="102"/>
        <end position="136"/>
    </location>
</feature>
<dbReference type="InterPro" id="IPR036361">
    <property type="entry name" value="SAP_dom_sf"/>
</dbReference>
<keyword evidence="4" id="KW-1185">Reference proteome</keyword>
<name>A0AA38GA76_TAXCH</name>
<protein>
    <recommendedName>
        <fullName evidence="2">SAP domain-containing protein</fullName>
    </recommendedName>
</protein>
<evidence type="ECO:0000313" key="3">
    <source>
        <dbReference type="EMBL" id="KAH9317723.1"/>
    </source>
</evidence>
<reference evidence="3 4" key="1">
    <citation type="journal article" date="2021" name="Nat. Plants">
        <title>The Taxus genome provides insights into paclitaxel biosynthesis.</title>
        <authorList>
            <person name="Xiong X."/>
            <person name="Gou J."/>
            <person name="Liao Q."/>
            <person name="Li Y."/>
            <person name="Zhou Q."/>
            <person name="Bi G."/>
            <person name="Li C."/>
            <person name="Du R."/>
            <person name="Wang X."/>
            <person name="Sun T."/>
            <person name="Guo L."/>
            <person name="Liang H."/>
            <person name="Lu P."/>
            <person name="Wu Y."/>
            <person name="Zhang Z."/>
            <person name="Ro D.K."/>
            <person name="Shang Y."/>
            <person name="Huang S."/>
            <person name="Yan J."/>
        </authorList>
    </citation>
    <scope>NUCLEOTIDE SEQUENCE [LARGE SCALE GENOMIC DNA]</scope>
    <source>
        <strain evidence="3">Ta-2019</strain>
    </source>
</reference>
<feature type="compositionally biased region" description="Acidic residues" evidence="1">
    <location>
        <begin position="228"/>
        <end position="263"/>
    </location>
</feature>
<dbReference type="Gene3D" id="1.10.720.30">
    <property type="entry name" value="SAP domain"/>
    <property type="match status" value="1"/>
</dbReference>
<proteinExistence type="predicted"/>
<dbReference type="SMART" id="SM00513">
    <property type="entry name" value="SAP"/>
    <property type="match status" value="1"/>
</dbReference>
<dbReference type="OMA" id="ANDHTEY"/>
<feature type="non-terminal residue" evidence="3">
    <location>
        <position position="468"/>
    </location>
</feature>
<organism evidence="3 4">
    <name type="scientific">Taxus chinensis</name>
    <name type="common">Chinese yew</name>
    <name type="synonym">Taxus wallichiana var. chinensis</name>
    <dbReference type="NCBI Taxonomy" id="29808"/>
    <lineage>
        <taxon>Eukaryota</taxon>
        <taxon>Viridiplantae</taxon>
        <taxon>Streptophyta</taxon>
        <taxon>Embryophyta</taxon>
        <taxon>Tracheophyta</taxon>
        <taxon>Spermatophyta</taxon>
        <taxon>Pinopsida</taxon>
        <taxon>Pinidae</taxon>
        <taxon>Conifers II</taxon>
        <taxon>Cupressales</taxon>
        <taxon>Taxaceae</taxon>
        <taxon>Taxus</taxon>
    </lineage>
</organism>
<comment type="caution">
    <text evidence="3">The sequence shown here is derived from an EMBL/GenBank/DDBJ whole genome shotgun (WGS) entry which is preliminary data.</text>
</comment>
<dbReference type="AlphaFoldDB" id="A0AA38GA76"/>
<evidence type="ECO:0000259" key="2">
    <source>
        <dbReference type="PROSITE" id="PS50800"/>
    </source>
</evidence>
<dbReference type="Proteomes" id="UP000824469">
    <property type="component" value="Unassembled WGS sequence"/>
</dbReference>
<gene>
    <name evidence="3" type="ORF">KI387_019492</name>
</gene>
<dbReference type="InterPro" id="IPR003034">
    <property type="entry name" value="SAP_dom"/>
</dbReference>
<sequence>YVAEGGLTGERKRWVPRLPRGRPLDPDCEGFFYSHPIETSYKQRCLENLKVYNIRLLRKLSSEGIDILGADVTQIDLARVKYQLRKNIIGDKEIIVRKPKAASKMLVSELKEELEGQGEPTDGNRQDLYQRVQKKRRINRSRGRPLWVPPIQIVENEVDDELEELISRLRVSYANDHTEYWRKRFRFFTGEIVEEDGEQVQQRAAGVVLSEVNLVTEATDSKVQTDNEDKDEGDKDGDEDKDDKDEDKDEDEEEAVDVAEDVPSEPPPELISLQLVNDGQMQNVPSKKEPAKETEQIWEDPDEDWFLNATTEEICKYVKHQMRFDDSEMYTIEDAWGWTWEKELKAKVPEKWTQEKEVEIAMQIMEKVIAVGGTPTIGDCAMVLRAAIRAPLPTAMVSILRRTQSLGYVFGSPLYDEVITLCMDLCERDAAIAIVTDLEAAGISVSNETLDKLLSKSNLEGDDPTVHS</sequence>
<evidence type="ECO:0000313" key="4">
    <source>
        <dbReference type="Proteomes" id="UP000824469"/>
    </source>
</evidence>